<dbReference type="GO" id="GO:0055085">
    <property type="term" value="P:transmembrane transport"/>
    <property type="evidence" value="ECO:0007669"/>
    <property type="project" value="UniProtKB-ARBA"/>
</dbReference>
<comment type="caution">
    <text evidence="9">The sequence shown here is derived from an EMBL/GenBank/DDBJ whole genome shotgun (WGS) entry which is preliminary data.</text>
</comment>
<dbReference type="GO" id="GO:0005524">
    <property type="term" value="F:ATP binding"/>
    <property type="evidence" value="ECO:0007669"/>
    <property type="project" value="UniProtKB-KW"/>
</dbReference>
<dbReference type="SUPFAM" id="SSF52540">
    <property type="entry name" value="P-loop containing nucleoside triphosphate hydrolases"/>
    <property type="match status" value="1"/>
</dbReference>
<dbReference type="Pfam" id="PF00005">
    <property type="entry name" value="ABC_tran"/>
    <property type="match status" value="1"/>
</dbReference>
<dbReference type="InterPro" id="IPR027417">
    <property type="entry name" value="P-loop_NTPase"/>
</dbReference>
<dbReference type="PROSITE" id="PS00211">
    <property type="entry name" value="ABC_TRANSPORTER_1"/>
    <property type="match status" value="1"/>
</dbReference>
<keyword evidence="6 9" id="KW-0067">ATP-binding</keyword>
<gene>
    <name evidence="9" type="primary">oppD</name>
    <name evidence="9" type="ORF">CK240_04480</name>
</gene>
<dbReference type="GO" id="GO:0015833">
    <property type="term" value="P:peptide transport"/>
    <property type="evidence" value="ECO:0007669"/>
    <property type="project" value="InterPro"/>
</dbReference>
<dbReference type="SMART" id="SM00382">
    <property type="entry name" value="AAA"/>
    <property type="match status" value="1"/>
</dbReference>
<keyword evidence="4" id="KW-1003">Cell membrane</keyword>
<dbReference type="GO" id="GO:0016887">
    <property type="term" value="F:ATP hydrolysis activity"/>
    <property type="evidence" value="ECO:0007669"/>
    <property type="project" value="InterPro"/>
</dbReference>
<dbReference type="InterPro" id="IPR003593">
    <property type="entry name" value="AAA+_ATPase"/>
</dbReference>
<dbReference type="AlphaFoldDB" id="A0A2A2GNC7"/>
<comment type="similarity">
    <text evidence="2">Belongs to the ABC transporter superfamily.</text>
</comment>
<evidence type="ECO:0000259" key="8">
    <source>
        <dbReference type="PROSITE" id="PS50893"/>
    </source>
</evidence>
<evidence type="ECO:0000256" key="7">
    <source>
        <dbReference type="ARBA" id="ARBA00023136"/>
    </source>
</evidence>
<comment type="subcellular location">
    <subcellularLocation>
        <location evidence="1">Cell inner membrane</location>
        <topology evidence="1">Peripheral membrane protein</topology>
    </subcellularLocation>
</comment>
<sequence length="343" mass="36685">MRPRPAISFRTGGRRMPFVSIRDLRVAFDGVRVLHGIDLDVGRGEAVGLVGESGCGKSVTWLAALGLLPGKARVTGSVRIEGRELIGARASEMEAVRGARIAMIFQDPSSSLNPVHRVGRQIAESLRLHRGLRGAQARAEAIRLLDMVGIPAAATRIDLYPHEFSGGQCQRVMIAMALAGQPDLLIADEPTTALDATIQAQILDLLSAIRRETGMAMVFISHDLGAVSAVCDRAAVMYAGRIVETNDVARLFAAPRHPYTRGLFDAIPELDSGRTRLVPIEGTVPDPRNLPQGCAFAPRCVRATAFCTAYAPDLKPQPEGGQVACFHPDPAAARARKPQAVPA</sequence>
<dbReference type="PANTHER" id="PTHR43297:SF2">
    <property type="entry name" value="DIPEPTIDE TRANSPORT ATP-BINDING PROTEIN DPPD"/>
    <property type="match status" value="1"/>
</dbReference>
<evidence type="ECO:0000256" key="2">
    <source>
        <dbReference type="ARBA" id="ARBA00005417"/>
    </source>
</evidence>
<keyword evidence="10" id="KW-1185">Reference proteome</keyword>
<dbReference type="Gene3D" id="3.40.50.300">
    <property type="entry name" value="P-loop containing nucleotide triphosphate hydrolases"/>
    <property type="match status" value="1"/>
</dbReference>
<feature type="domain" description="ABC transporter" evidence="8">
    <location>
        <begin position="19"/>
        <end position="264"/>
    </location>
</feature>
<name>A0A2A2GNC7_9RHOB</name>
<dbReference type="Proteomes" id="UP000218023">
    <property type="component" value="Unassembled WGS sequence"/>
</dbReference>
<dbReference type="EMBL" id="NSJZ01000002">
    <property type="protein sequence ID" value="PAU98433.1"/>
    <property type="molecule type" value="Genomic_DNA"/>
</dbReference>
<dbReference type="CDD" id="cd03257">
    <property type="entry name" value="ABC_NikE_OppD_transporters"/>
    <property type="match status" value="1"/>
</dbReference>
<evidence type="ECO:0000256" key="3">
    <source>
        <dbReference type="ARBA" id="ARBA00022448"/>
    </source>
</evidence>
<keyword evidence="5" id="KW-0547">Nucleotide-binding</keyword>
<keyword evidence="7" id="KW-0472">Membrane</keyword>
<evidence type="ECO:0000313" key="9">
    <source>
        <dbReference type="EMBL" id="PAU98433.1"/>
    </source>
</evidence>
<evidence type="ECO:0000256" key="6">
    <source>
        <dbReference type="ARBA" id="ARBA00022840"/>
    </source>
</evidence>
<evidence type="ECO:0000313" key="10">
    <source>
        <dbReference type="Proteomes" id="UP000218023"/>
    </source>
</evidence>
<proteinExistence type="inferred from homology"/>
<dbReference type="NCBIfam" id="TIGR01727">
    <property type="entry name" value="oligo_HPY"/>
    <property type="match status" value="1"/>
</dbReference>
<reference evidence="9 10" key="1">
    <citation type="submission" date="2017-09" db="EMBL/GenBank/DDBJ databases">
        <title>Paracoccus alkalisoli sp. nov., isolated from saline alkaline soil.</title>
        <authorList>
            <person name="Dong X."/>
            <person name="Zhang G."/>
        </authorList>
    </citation>
    <scope>NUCLEOTIDE SEQUENCE [LARGE SCALE GENOMIC DNA]</scope>
    <source>
        <strain evidence="9 10">WN007</strain>
    </source>
</reference>
<evidence type="ECO:0000256" key="5">
    <source>
        <dbReference type="ARBA" id="ARBA00022741"/>
    </source>
</evidence>
<dbReference type="Pfam" id="PF08352">
    <property type="entry name" value="oligo_HPY"/>
    <property type="match status" value="1"/>
</dbReference>
<evidence type="ECO:0000256" key="1">
    <source>
        <dbReference type="ARBA" id="ARBA00004417"/>
    </source>
</evidence>
<dbReference type="GO" id="GO:0005886">
    <property type="term" value="C:plasma membrane"/>
    <property type="evidence" value="ECO:0007669"/>
    <property type="project" value="UniProtKB-SubCell"/>
</dbReference>
<accession>A0A2A2GNC7</accession>
<dbReference type="PANTHER" id="PTHR43297">
    <property type="entry name" value="OLIGOPEPTIDE TRANSPORT ATP-BINDING PROTEIN APPD"/>
    <property type="match status" value="1"/>
</dbReference>
<dbReference type="OrthoDB" id="9802264at2"/>
<dbReference type="PROSITE" id="PS50893">
    <property type="entry name" value="ABC_TRANSPORTER_2"/>
    <property type="match status" value="1"/>
</dbReference>
<keyword evidence="3" id="KW-0813">Transport</keyword>
<protein>
    <submittedName>
        <fullName evidence="9">ABC transporter ATP-binding protein</fullName>
    </submittedName>
</protein>
<dbReference type="InterPro" id="IPR050388">
    <property type="entry name" value="ABC_Ni/Peptide_Import"/>
</dbReference>
<evidence type="ECO:0000256" key="4">
    <source>
        <dbReference type="ARBA" id="ARBA00022475"/>
    </source>
</evidence>
<organism evidence="9 10">
    <name type="scientific">Paracoccus salipaludis</name>
    <dbReference type="NCBI Taxonomy" id="2032623"/>
    <lineage>
        <taxon>Bacteria</taxon>
        <taxon>Pseudomonadati</taxon>
        <taxon>Pseudomonadota</taxon>
        <taxon>Alphaproteobacteria</taxon>
        <taxon>Rhodobacterales</taxon>
        <taxon>Paracoccaceae</taxon>
        <taxon>Paracoccus</taxon>
    </lineage>
</organism>
<dbReference type="InterPro" id="IPR003439">
    <property type="entry name" value="ABC_transporter-like_ATP-bd"/>
</dbReference>
<dbReference type="InterPro" id="IPR013563">
    <property type="entry name" value="Oligopep_ABC_C"/>
</dbReference>
<dbReference type="InterPro" id="IPR017871">
    <property type="entry name" value="ABC_transporter-like_CS"/>
</dbReference>
<dbReference type="FunFam" id="3.40.50.300:FF:000016">
    <property type="entry name" value="Oligopeptide ABC transporter ATP-binding component"/>
    <property type="match status" value="1"/>
</dbReference>